<organism evidence="2 3">
    <name type="scientific">Mytilus coruscus</name>
    <name type="common">Sea mussel</name>
    <dbReference type="NCBI Taxonomy" id="42192"/>
    <lineage>
        <taxon>Eukaryota</taxon>
        <taxon>Metazoa</taxon>
        <taxon>Spiralia</taxon>
        <taxon>Lophotrochozoa</taxon>
        <taxon>Mollusca</taxon>
        <taxon>Bivalvia</taxon>
        <taxon>Autobranchia</taxon>
        <taxon>Pteriomorphia</taxon>
        <taxon>Mytilida</taxon>
        <taxon>Mytiloidea</taxon>
        <taxon>Mytilidae</taxon>
        <taxon>Mytilinae</taxon>
        <taxon>Mytilus</taxon>
    </lineage>
</organism>
<keyword evidence="1" id="KW-0732">Signal</keyword>
<proteinExistence type="predicted"/>
<evidence type="ECO:0000313" key="2">
    <source>
        <dbReference type="EMBL" id="CAC5403131.1"/>
    </source>
</evidence>
<name>A0A6J8D636_MYTCO</name>
<protein>
    <submittedName>
        <fullName evidence="2">Uncharacterized protein</fullName>
    </submittedName>
</protein>
<feature type="signal peptide" evidence="1">
    <location>
        <begin position="1"/>
        <end position="15"/>
    </location>
</feature>
<dbReference type="AlphaFoldDB" id="A0A6J8D636"/>
<gene>
    <name evidence="2" type="ORF">MCOR_37037</name>
</gene>
<sequence length="166" mass="17599">MVTLLILSITNVLSSRSFVGASQGMSLAHSACATTASSKATGKRTVLFAPASGHSTAAPQPTRSRKVESALHSSAVVNGVMSAQLRRSARKRKNTLTVVAASERMKVNQRILTVISVLVLQISTTFPSNHIDTVIIPNTTLDMINSIYTEPGLYTSAKTFPATSII</sequence>
<accession>A0A6J8D636</accession>
<feature type="chain" id="PRO_5026737363" evidence="1">
    <location>
        <begin position="16"/>
        <end position="166"/>
    </location>
</feature>
<reference evidence="2 3" key="1">
    <citation type="submission" date="2020-06" db="EMBL/GenBank/DDBJ databases">
        <authorList>
            <person name="Li R."/>
            <person name="Bekaert M."/>
        </authorList>
    </citation>
    <scope>NUCLEOTIDE SEQUENCE [LARGE SCALE GENOMIC DNA]</scope>
    <source>
        <strain evidence="3">wild</strain>
    </source>
</reference>
<keyword evidence="3" id="KW-1185">Reference proteome</keyword>
<evidence type="ECO:0000256" key="1">
    <source>
        <dbReference type="SAM" id="SignalP"/>
    </source>
</evidence>
<dbReference type="Proteomes" id="UP000507470">
    <property type="component" value="Unassembled WGS sequence"/>
</dbReference>
<dbReference type="EMBL" id="CACVKT020006671">
    <property type="protein sequence ID" value="CAC5403131.1"/>
    <property type="molecule type" value="Genomic_DNA"/>
</dbReference>
<evidence type="ECO:0000313" key="3">
    <source>
        <dbReference type="Proteomes" id="UP000507470"/>
    </source>
</evidence>